<name>A0A6J5UNK4_PRUAR</name>
<dbReference type="InterPro" id="IPR012337">
    <property type="entry name" value="RNaseH-like_sf"/>
</dbReference>
<evidence type="ECO:0000313" key="2">
    <source>
        <dbReference type="EMBL" id="CAB4275668.1"/>
    </source>
</evidence>
<accession>A0A6J5UNK4</accession>
<proteinExistence type="predicted"/>
<reference evidence="2 3" key="1">
    <citation type="submission" date="2020-05" db="EMBL/GenBank/DDBJ databases">
        <authorList>
            <person name="Campoy J."/>
            <person name="Schneeberger K."/>
            <person name="Spophaly S."/>
        </authorList>
    </citation>
    <scope>NUCLEOTIDE SEQUENCE [LARGE SCALE GENOMIC DNA]</scope>
    <source>
        <strain evidence="2">PruArmRojPasFocal</strain>
    </source>
</reference>
<evidence type="ECO:0000259" key="1">
    <source>
        <dbReference type="Pfam" id="PF13456"/>
    </source>
</evidence>
<evidence type="ECO:0000313" key="3">
    <source>
        <dbReference type="Proteomes" id="UP000507222"/>
    </source>
</evidence>
<protein>
    <recommendedName>
        <fullName evidence="1">RNase H type-1 domain-containing protein</fullName>
    </recommendedName>
</protein>
<feature type="domain" description="RNase H type-1" evidence="1">
    <location>
        <begin position="5"/>
        <end position="73"/>
    </location>
</feature>
<dbReference type="Pfam" id="PF13456">
    <property type="entry name" value="RVT_3"/>
    <property type="match status" value="1"/>
</dbReference>
<dbReference type="GO" id="GO:0003676">
    <property type="term" value="F:nucleic acid binding"/>
    <property type="evidence" value="ECO:0007669"/>
    <property type="project" value="InterPro"/>
</dbReference>
<dbReference type="Proteomes" id="UP000507222">
    <property type="component" value="Unassembled WGS sequence"/>
</dbReference>
<dbReference type="InterPro" id="IPR044730">
    <property type="entry name" value="RNase_H-like_dom_plant"/>
</dbReference>
<dbReference type="EMBL" id="CAEKDK010000004">
    <property type="protein sequence ID" value="CAB4275668.1"/>
    <property type="molecule type" value="Genomic_DNA"/>
</dbReference>
<dbReference type="AlphaFoldDB" id="A0A6J5UNK4"/>
<dbReference type="InterPro" id="IPR002156">
    <property type="entry name" value="RNaseH_domain"/>
</dbReference>
<dbReference type="SUPFAM" id="SSF53098">
    <property type="entry name" value="Ribonuclease H-like"/>
    <property type="match status" value="1"/>
</dbReference>
<gene>
    <name evidence="2" type="ORF">CURHAP_LOCUS24599</name>
</gene>
<dbReference type="GO" id="GO:0004523">
    <property type="term" value="F:RNA-DNA hybrid ribonuclease activity"/>
    <property type="evidence" value="ECO:0007669"/>
    <property type="project" value="InterPro"/>
</dbReference>
<dbReference type="CDD" id="cd06222">
    <property type="entry name" value="RNase_H_like"/>
    <property type="match status" value="1"/>
</dbReference>
<sequence>MLKEGIRGVGFIIGDSNGNLEGAVAMRAPVMVSILATELYALKAGLLFAIDASFIPLMVESDCLNAVNMINSGDVCFATEGGSSGGNPKAAAP</sequence>
<organism evidence="2 3">
    <name type="scientific">Prunus armeniaca</name>
    <name type="common">Apricot</name>
    <name type="synonym">Armeniaca vulgaris</name>
    <dbReference type="NCBI Taxonomy" id="36596"/>
    <lineage>
        <taxon>Eukaryota</taxon>
        <taxon>Viridiplantae</taxon>
        <taxon>Streptophyta</taxon>
        <taxon>Embryophyta</taxon>
        <taxon>Tracheophyta</taxon>
        <taxon>Spermatophyta</taxon>
        <taxon>Magnoliopsida</taxon>
        <taxon>eudicotyledons</taxon>
        <taxon>Gunneridae</taxon>
        <taxon>Pentapetalae</taxon>
        <taxon>rosids</taxon>
        <taxon>fabids</taxon>
        <taxon>Rosales</taxon>
        <taxon>Rosaceae</taxon>
        <taxon>Amygdaloideae</taxon>
        <taxon>Amygdaleae</taxon>
        <taxon>Prunus</taxon>
    </lineage>
</organism>